<dbReference type="SUPFAM" id="SSF55073">
    <property type="entry name" value="Nucleotide cyclase"/>
    <property type="match status" value="1"/>
</dbReference>
<feature type="transmembrane region" description="Helical" evidence="1">
    <location>
        <begin position="65"/>
        <end position="90"/>
    </location>
</feature>
<feature type="transmembrane region" description="Helical" evidence="1">
    <location>
        <begin position="110"/>
        <end position="131"/>
    </location>
</feature>
<dbReference type="InterPro" id="IPR000700">
    <property type="entry name" value="PAS-assoc_C"/>
</dbReference>
<sequence>MVVSARIGALIVVVVGALALVGWYVGLSRLTNLIPGFGAMRPTTALCLLLLAAAVLLLNRPIAAGVLGCLVAVLGTLTLLEYAFAASLGVATLLPGIDLGTVDLGGHSLIMAPGTAAALIFLGASVALIGYRRHTTLALMLSMVGLGISQIALVGFAYSVSSLYTVAGTTSMAPHTGASLLILSLAIMAQRPRDGLIGLLRDQGSAGTLLRGAFPFFLLVPFLVGWLRLWGEREGMYTTAFGTGMLVISMTVLGCGVSWLAALRLRELDHLRDASDEQLAEVNRTLESTVSERTRELAESAETLHALIRVAPVGFVQLDADGGLLAANDTWMSLSGMTVQESLGGGWAKAIHPDDVERVVRDWTACVEQGGSYEATLRFRRPDGEESWVQVSTTPLNGSEVDDSSQNFVITGHLASVTDITALRQIEARIEHLAFHDALTGLPNRILLLDRLDQALLNAGRHGRGVGVLFLDLDRFKIINDTLGHHVGDAVLSEVATRLSHGARSTDTVARIGGDEFVVVCPDVAGLDDVALIAAKISDLIRQPIDLPDLPDPHDLPDLPDLPDAGQLSPVTVSVGVSIGIAFGVGGDEPELLLREADRAMYLVKDPVRTPLAVLPERLDRSVL</sequence>
<dbReference type="SUPFAM" id="SSF55785">
    <property type="entry name" value="PYP-like sensor domain (PAS domain)"/>
    <property type="match status" value="1"/>
</dbReference>
<dbReference type="InterPro" id="IPR029787">
    <property type="entry name" value="Nucleotide_cyclase"/>
</dbReference>
<dbReference type="SMART" id="SM00267">
    <property type="entry name" value="GGDEF"/>
    <property type="match status" value="1"/>
</dbReference>
<keyword evidence="1" id="KW-0812">Transmembrane</keyword>
<dbReference type="Gene3D" id="3.30.450.20">
    <property type="entry name" value="PAS domain"/>
    <property type="match status" value="1"/>
</dbReference>
<accession>A0A4V3IRV9</accession>
<dbReference type="SMART" id="SM00091">
    <property type="entry name" value="PAS"/>
    <property type="match status" value="1"/>
</dbReference>
<dbReference type="Proteomes" id="UP000297447">
    <property type="component" value="Unassembled WGS sequence"/>
</dbReference>
<feature type="domain" description="PAS" evidence="2">
    <location>
        <begin position="300"/>
        <end position="370"/>
    </location>
</feature>
<dbReference type="CDD" id="cd01949">
    <property type="entry name" value="GGDEF"/>
    <property type="match status" value="1"/>
</dbReference>
<protein>
    <submittedName>
        <fullName evidence="5">Sensor domain-containing diguanylate cyclase</fullName>
    </submittedName>
</protein>
<keyword evidence="1" id="KW-0472">Membrane</keyword>
<dbReference type="PANTHER" id="PTHR44757:SF2">
    <property type="entry name" value="BIOFILM ARCHITECTURE MAINTENANCE PROTEIN MBAA"/>
    <property type="match status" value="1"/>
</dbReference>
<dbReference type="Gene3D" id="3.30.70.270">
    <property type="match status" value="1"/>
</dbReference>
<dbReference type="EMBL" id="SOHE01000018">
    <property type="protein sequence ID" value="TFD53943.1"/>
    <property type="molecule type" value="Genomic_DNA"/>
</dbReference>
<dbReference type="InterPro" id="IPR000160">
    <property type="entry name" value="GGDEF_dom"/>
</dbReference>
<evidence type="ECO:0000313" key="5">
    <source>
        <dbReference type="EMBL" id="TFD53943.1"/>
    </source>
</evidence>
<evidence type="ECO:0000259" key="2">
    <source>
        <dbReference type="PROSITE" id="PS50112"/>
    </source>
</evidence>
<name>A0A4V3IRV9_9MICO</name>
<dbReference type="AlphaFoldDB" id="A0A4V3IRV9"/>
<dbReference type="InterPro" id="IPR035965">
    <property type="entry name" value="PAS-like_dom_sf"/>
</dbReference>
<dbReference type="Pfam" id="PF00990">
    <property type="entry name" value="GGDEF"/>
    <property type="match status" value="1"/>
</dbReference>
<evidence type="ECO:0000259" key="4">
    <source>
        <dbReference type="PROSITE" id="PS50887"/>
    </source>
</evidence>
<dbReference type="PROSITE" id="PS50113">
    <property type="entry name" value="PAC"/>
    <property type="match status" value="1"/>
</dbReference>
<feature type="transmembrane region" description="Helical" evidence="1">
    <location>
        <begin position="138"/>
        <end position="160"/>
    </location>
</feature>
<evidence type="ECO:0000313" key="6">
    <source>
        <dbReference type="Proteomes" id="UP000297447"/>
    </source>
</evidence>
<feature type="domain" description="PAC" evidence="3">
    <location>
        <begin position="373"/>
        <end position="432"/>
    </location>
</feature>
<feature type="transmembrane region" description="Helical" evidence="1">
    <location>
        <begin position="209"/>
        <end position="229"/>
    </location>
</feature>
<keyword evidence="6" id="KW-1185">Reference proteome</keyword>
<keyword evidence="1" id="KW-1133">Transmembrane helix</keyword>
<dbReference type="NCBIfam" id="TIGR00254">
    <property type="entry name" value="GGDEF"/>
    <property type="match status" value="1"/>
</dbReference>
<organism evidence="5 6">
    <name type="scientific">Cryobacterium frigoriphilum</name>
    <dbReference type="NCBI Taxonomy" id="1259150"/>
    <lineage>
        <taxon>Bacteria</taxon>
        <taxon>Bacillati</taxon>
        <taxon>Actinomycetota</taxon>
        <taxon>Actinomycetes</taxon>
        <taxon>Micrococcales</taxon>
        <taxon>Microbacteriaceae</taxon>
        <taxon>Cryobacterium</taxon>
    </lineage>
</organism>
<proteinExistence type="predicted"/>
<reference evidence="5 6" key="1">
    <citation type="submission" date="2019-03" db="EMBL/GenBank/DDBJ databases">
        <title>Genomics of glacier-inhabiting Cryobacterium strains.</title>
        <authorList>
            <person name="Liu Q."/>
            <person name="Xin Y.-H."/>
        </authorList>
    </citation>
    <scope>NUCLEOTIDE SEQUENCE [LARGE SCALE GENOMIC DNA]</scope>
    <source>
        <strain evidence="5 6">Hh14</strain>
    </source>
</reference>
<dbReference type="CDD" id="cd00130">
    <property type="entry name" value="PAS"/>
    <property type="match status" value="1"/>
</dbReference>
<dbReference type="InterPro" id="IPR052155">
    <property type="entry name" value="Biofilm_reg_signaling"/>
</dbReference>
<dbReference type="PROSITE" id="PS50887">
    <property type="entry name" value="GGDEF"/>
    <property type="match status" value="1"/>
</dbReference>
<feature type="domain" description="GGDEF" evidence="4">
    <location>
        <begin position="464"/>
        <end position="617"/>
    </location>
</feature>
<dbReference type="RefSeq" id="WP_134518367.1">
    <property type="nucleotide sequence ID" value="NZ_SOHE01000018.1"/>
</dbReference>
<evidence type="ECO:0000256" key="1">
    <source>
        <dbReference type="SAM" id="Phobius"/>
    </source>
</evidence>
<feature type="transmembrane region" description="Helical" evidence="1">
    <location>
        <begin position="172"/>
        <end position="189"/>
    </location>
</feature>
<dbReference type="InterPro" id="IPR013655">
    <property type="entry name" value="PAS_fold_3"/>
</dbReference>
<dbReference type="OrthoDB" id="23692at2"/>
<gene>
    <name evidence="5" type="ORF">E3T55_04415</name>
</gene>
<dbReference type="InterPro" id="IPR043128">
    <property type="entry name" value="Rev_trsase/Diguanyl_cyclase"/>
</dbReference>
<dbReference type="NCBIfam" id="TIGR00229">
    <property type="entry name" value="sensory_box"/>
    <property type="match status" value="1"/>
</dbReference>
<feature type="transmembrane region" description="Helical" evidence="1">
    <location>
        <begin position="39"/>
        <end position="58"/>
    </location>
</feature>
<evidence type="ECO:0000259" key="3">
    <source>
        <dbReference type="PROSITE" id="PS50113"/>
    </source>
</evidence>
<dbReference type="PROSITE" id="PS50112">
    <property type="entry name" value="PAS"/>
    <property type="match status" value="1"/>
</dbReference>
<comment type="caution">
    <text evidence="5">The sequence shown here is derived from an EMBL/GenBank/DDBJ whole genome shotgun (WGS) entry which is preliminary data.</text>
</comment>
<dbReference type="Pfam" id="PF08447">
    <property type="entry name" value="PAS_3"/>
    <property type="match status" value="1"/>
</dbReference>
<feature type="transmembrane region" description="Helical" evidence="1">
    <location>
        <begin position="7"/>
        <end position="27"/>
    </location>
</feature>
<dbReference type="PANTHER" id="PTHR44757">
    <property type="entry name" value="DIGUANYLATE CYCLASE DGCP"/>
    <property type="match status" value="1"/>
</dbReference>
<dbReference type="InterPro" id="IPR000014">
    <property type="entry name" value="PAS"/>
</dbReference>
<feature type="transmembrane region" description="Helical" evidence="1">
    <location>
        <begin position="241"/>
        <end position="262"/>
    </location>
</feature>